<reference evidence="6 7" key="1">
    <citation type="submission" date="2024-09" db="EMBL/GenBank/DDBJ databases">
        <title>Draft genome sequence of Candidatus Magnetaquicoccaceae bacterium FCR-1.</title>
        <authorList>
            <person name="Shimoshige H."/>
            <person name="Shimamura S."/>
            <person name="Taoka A."/>
            <person name="Kobayashi H."/>
            <person name="Maekawa T."/>
        </authorList>
    </citation>
    <scope>NUCLEOTIDE SEQUENCE [LARGE SCALE GENOMIC DNA]</scope>
    <source>
        <strain evidence="6 7">FCR-1</strain>
    </source>
</reference>
<keyword evidence="2" id="KW-0472">Membrane</keyword>
<dbReference type="Gene3D" id="3.55.50.30">
    <property type="match status" value="1"/>
</dbReference>
<sequence length="136" mass="14402">MRPRRLTPRHTAVALLGAALGCLAVAPASAEDGSIPPLVINTPFAPPETTAMTRATFSLVASNIPVDELLPSLARKAGLNIDMAPGVQGTVNLNLTNRPLSEILDQIAAQTGIRPQIRDGHTLTILPKSRSEQARR</sequence>
<keyword evidence="1" id="KW-0813">Transport</keyword>
<evidence type="ECO:0000256" key="2">
    <source>
        <dbReference type="ARBA" id="ARBA00023136"/>
    </source>
</evidence>
<feature type="chain" id="PRO_5046107327" description="Secretin/TonB short N-terminal domain-containing protein" evidence="4">
    <location>
        <begin position="31"/>
        <end position="136"/>
    </location>
</feature>
<dbReference type="RefSeq" id="WP_420904736.1">
    <property type="nucleotide sequence ID" value="NZ_BAAFGK010000004.1"/>
</dbReference>
<proteinExistence type="predicted"/>
<keyword evidence="4" id="KW-0732">Signal</keyword>
<dbReference type="Pfam" id="PF07660">
    <property type="entry name" value="STN"/>
    <property type="match status" value="1"/>
</dbReference>
<evidence type="ECO:0000313" key="6">
    <source>
        <dbReference type="EMBL" id="GAB0057025.1"/>
    </source>
</evidence>
<dbReference type="EMBL" id="BAAFGK010000004">
    <property type="protein sequence ID" value="GAB0057025.1"/>
    <property type="molecule type" value="Genomic_DNA"/>
</dbReference>
<evidence type="ECO:0000256" key="1">
    <source>
        <dbReference type="ARBA" id="ARBA00022448"/>
    </source>
</evidence>
<organism evidence="6 7">
    <name type="scientific">Candidatus Magnetaquiglobus chichijimensis</name>
    <dbReference type="NCBI Taxonomy" id="3141448"/>
    <lineage>
        <taxon>Bacteria</taxon>
        <taxon>Pseudomonadati</taxon>
        <taxon>Pseudomonadota</taxon>
        <taxon>Magnetococcia</taxon>
        <taxon>Magnetococcales</taxon>
        <taxon>Candidatus Magnetaquicoccaceae</taxon>
        <taxon>Candidatus Magnetaquiglobus</taxon>
    </lineage>
</organism>
<evidence type="ECO:0000256" key="4">
    <source>
        <dbReference type="SAM" id="SignalP"/>
    </source>
</evidence>
<feature type="signal peptide" evidence="4">
    <location>
        <begin position="1"/>
        <end position="30"/>
    </location>
</feature>
<dbReference type="InterPro" id="IPR011662">
    <property type="entry name" value="Secretin/TonB_short_N"/>
</dbReference>
<keyword evidence="7" id="KW-1185">Reference proteome</keyword>
<protein>
    <recommendedName>
        <fullName evidence="5">Secretin/TonB short N-terminal domain-containing protein</fullName>
    </recommendedName>
</protein>
<dbReference type="SMART" id="SM00965">
    <property type="entry name" value="STN"/>
    <property type="match status" value="1"/>
</dbReference>
<accession>A0ABQ0C814</accession>
<feature type="domain" description="Secretin/TonB short N-terminal" evidence="5">
    <location>
        <begin position="79"/>
        <end position="128"/>
    </location>
</feature>
<keyword evidence="3" id="KW-0998">Cell outer membrane</keyword>
<dbReference type="PROSITE" id="PS51257">
    <property type="entry name" value="PROKAR_LIPOPROTEIN"/>
    <property type="match status" value="1"/>
</dbReference>
<evidence type="ECO:0000313" key="7">
    <source>
        <dbReference type="Proteomes" id="UP001628193"/>
    </source>
</evidence>
<gene>
    <name evidence="6" type="ORF">SIID45300_01345</name>
</gene>
<dbReference type="Proteomes" id="UP001628193">
    <property type="component" value="Unassembled WGS sequence"/>
</dbReference>
<evidence type="ECO:0000256" key="3">
    <source>
        <dbReference type="ARBA" id="ARBA00023237"/>
    </source>
</evidence>
<name>A0ABQ0C814_9PROT</name>
<evidence type="ECO:0000259" key="5">
    <source>
        <dbReference type="SMART" id="SM00965"/>
    </source>
</evidence>
<comment type="caution">
    <text evidence="6">The sequence shown here is derived from an EMBL/GenBank/DDBJ whole genome shotgun (WGS) entry which is preliminary data.</text>
</comment>